<dbReference type="STRING" id="497964.CfE428DRAFT_5829"/>
<proteinExistence type="predicted"/>
<reference evidence="1 2" key="1">
    <citation type="journal article" date="2011" name="J. Bacteriol.">
        <title>Genome sequence of Chthoniobacter flavus Ellin428, an aerobic heterotrophic soil bacterium.</title>
        <authorList>
            <person name="Kant R."/>
            <person name="van Passel M.W."/>
            <person name="Palva A."/>
            <person name="Lucas S."/>
            <person name="Lapidus A."/>
            <person name="Glavina Del Rio T."/>
            <person name="Dalin E."/>
            <person name="Tice H."/>
            <person name="Bruce D."/>
            <person name="Goodwin L."/>
            <person name="Pitluck S."/>
            <person name="Larimer F.W."/>
            <person name="Land M.L."/>
            <person name="Hauser L."/>
            <person name="Sangwan P."/>
            <person name="de Vos W.M."/>
            <person name="Janssen P.H."/>
            <person name="Smidt H."/>
        </authorList>
    </citation>
    <scope>NUCLEOTIDE SEQUENCE [LARGE SCALE GENOMIC DNA]</scope>
    <source>
        <strain evidence="1 2">Ellin428</strain>
    </source>
</reference>
<evidence type="ECO:0000313" key="2">
    <source>
        <dbReference type="Proteomes" id="UP000005824"/>
    </source>
</evidence>
<dbReference type="EMBL" id="ABVL01000029">
    <property type="protein sequence ID" value="EDY16716.1"/>
    <property type="molecule type" value="Genomic_DNA"/>
</dbReference>
<evidence type="ECO:0000313" key="1">
    <source>
        <dbReference type="EMBL" id="EDY16716.1"/>
    </source>
</evidence>
<name>B4DA89_9BACT</name>
<keyword evidence="2" id="KW-1185">Reference proteome</keyword>
<gene>
    <name evidence="1" type="ORF">CfE428DRAFT_5829</name>
</gene>
<organism evidence="1 2">
    <name type="scientific">Chthoniobacter flavus Ellin428</name>
    <dbReference type="NCBI Taxonomy" id="497964"/>
    <lineage>
        <taxon>Bacteria</taxon>
        <taxon>Pseudomonadati</taxon>
        <taxon>Verrucomicrobiota</taxon>
        <taxon>Spartobacteria</taxon>
        <taxon>Chthoniobacterales</taxon>
        <taxon>Chthoniobacteraceae</taxon>
        <taxon>Chthoniobacter</taxon>
    </lineage>
</organism>
<dbReference type="Proteomes" id="UP000005824">
    <property type="component" value="Unassembled WGS sequence"/>
</dbReference>
<sequence length="72" mass="8216">MSVFHLTEFAWFPKCAAYLAGAEMAKEHFARGHYNPQANPHVKVSTDGRDWDQGYEDAWEAAFFAKRTAKAH</sequence>
<dbReference type="AlphaFoldDB" id="B4DA89"/>
<dbReference type="RefSeq" id="WP_006983150.1">
    <property type="nucleotide sequence ID" value="NZ_ABVL01000029.1"/>
</dbReference>
<dbReference type="InParanoid" id="B4DA89"/>
<protein>
    <submittedName>
        <fullName evidence="1">Uncharacterized protein</fullName>
    </submittedName>
</protein>
<comment type="caution">
    <text evidence="1">The sequence shown here is derived from an EMBL/GenBank/DDBJ whole genome shotgun (WGS) entry which is preliminary data.</text>
</comment>
<accession>B4DA89</accession>